<organism evidence="2 3">
    <name type="scientific">Shimia aestuarii</name>
    <dbReference type="NCBI Taxonomy" id="254406"/>
    <lineage>
        <taxon>Bacteria</taxon>
        <taxon>Pseudomonadati</taxon>
        <taxon>Pseudomonadota</taxon>
        <taxon>Alphaproteobacteria</taxon>
        <taxon>Rhodobacterales</taxon>
        <taxon>Roseobacteraceae</taxon>
    </lineage>
</organism>
<gene>
    <name evidence="2" type="ORF">SAMN04488042_11347</name>
</gene>
<keyword evidence="2" id="KW-0808">Transferase</keyword>
<dbReference type="Proteomes" id="UP000199144">
    <property type="component" value="Unassembled WGS sequence"/>
</dbReference>
<dbReference type="EMBL" id="FOTQ01000013">
    <property type="protein sequence ID" value="SFM71186.1"/>
    <property type="molecule type" value="Genomic_DNA"/>
</dbReference>
<proteinExistence type="predicted"/>
<name>A0A1I4T3B9_9RHOB</name>
<keyword evidence="3" id="KW-1185">Reference proteome</keyword>
<feature type="domain" description="Histidine phosphotransferase ChpT C-terminal" evidence="1">
    <location>
        <begin position="77"/>
        <end position="192"/>
    </location>
</feature>
<dbReference type="InterPro" id="IPR036890">
    <property type="entry name" value="HATPase_C_sf"/>
</dbReference>
<dbReference type="RefSeq" id="WP_093096770.1">
    <property type="nucleotide sequence ID" value="NZ_FOTQ01000013.1"/>
</dbReference>
<dbReference type="OrthoDB" id="9803702at2"/>
<protein>
    <submittedName>
        <fullName evidence="2">Histidine phosphotransferase ChpT</fullName>
    </submittedName>
</protein>
<dbReference type="GO" id="GO:0016740">
    <property type="term" value="F:transferase activity"/>
    <property type="evidence" value="ECO:0007669"/>
    <property type="project" value="UniProtKB-KW"/>
</dbReference>
<dbReference type="InterPro" id="IPR018762">
    <property type="entry name" value="ChpT_C"/>
</dbReference>
<dbReference type="Gene3D" id="3.30.565.10">
    <property type="entry name" value="Histidine kinase-like ATPase, C-terminal domain"/>
    <property type="match status" value="1"/>
</dbReference>
<dbReference type="STRING" id="254406.SAMN04488042_11347"/>
<evidence type="ECO:0000313" key="2">
    <source>
        <dbReference type="EMBL" id="SFM71186.1"/>
    </source>
</evidence>
<dbReference type="AlphaFoldDB" id="A0A1I4T3B9"/>
<evidence type="ECO:0000313" key="3">
    <source>
        <dbReference type="Proteomes" id="UP000199144"/>
    </source>
</evidence>
<dbReference type="Gene3D" id="1.10.287.130">
    <property type="match status" value="1"/>
</dbReference>
<dbReference type="Pfam" id="PF10090">
    <property type="entry name" value="HPTransfase"/>
    <property type="match status" value="1"/>
</dbReference>
<sequence>MTDTAEIAGLVGSRICHDLISPVGAIGNGLELIGLTGGQPGPELDLISESVGNANARIRFFRIAFGLSGSEQMVSEREIQSILDGISVGARLQIDWTVQGAVERTDLRLAFLAFMCMETALPYGGLVSICHDSAGWSLFGEGRALKVDPDLWEPITRGQAPDRVIPAHVQFALFPLVASDHDRQISVEHTETRLTLRF</sequence>
<evidence type="ECO:0000259" key="1">
    <source>
        <dbReference type="Pfam" id="PF10090"/>
    </source>
</evidence>
<reference evidence="2 3" key="1">
    <citation type="submission" date="2016-10" db="EMBL/GenBank/DDBJ databases">
        <authorList>
            <person name="de Groot N.N."/>
        </authorList>
    </citation>
    <scope>NUCLEOTIDE SEQUENCE [LARGE SCALE GENOMIC DNA]</scope>
    <source>
        <strain evidence="2 3">DSM 15283</strain>
    </source>
</reference>
<accession>A0A1I4T3B9</accession>